<keyword evidence="3" id="KW-1185">Reference proteome</keyword>
<evidence type="ECO:0000259" key="1">
    <source>
        <dbReference type="Pfam" id="PF13460"/>
    </source>
</evidence>
<dbReference type="eggNOG" id="COG0702">
    <property type="taxonomic scope" value="Bacteria"/>
</dbReference>
<dbReference type="SUPFAM" id="SSF51735">
    <property type="entry name" value="NAD(P)-binding Rossmann-fold domains"/>
    <property type="match status" value="1"/>
</dbReference>
<dbReference type="EMBL" id="JQCR01000002">
    <property type="protein sequence ID" value="KGE19564.1"/>
    <property type="molecule type" value="Genomic_DNA"/>
</dbReference>
<protein>
    <submittedName>
        <fullName evidence="2">Nucleoside-diphosphate sugar epimerase</fullName>
    </submittedName>
</protein>
<sequence length="222" mass="24928">MTRIAMVLGATGLVGTQVTESLLRSGIWDEVRVLVRHPLDQNHPHLKQFVINWDELDRHENLFTEVSAIFCCLGTTIKKAGSRSNFERVDLHYPLQAAALAKKHQVKQFLVVSSMGSSSKSRNFYSRTKGRMEEELGALEFQGLHIFRPSLLLGQRQEFRLGEQVAAKLMRVFGFLLVGKAAQYRAIQAGTVAQAMINIANVGTRGMHVYNNEVIHVLGIER</sequence>
<dbReference type="AlphaFoldDB" id="A0A098MAJ1"/>
<dbReference type="Pfam" id="PF13460">
    <property type="entry name" value="NAD_binding_10"/>
    <property type="match status" value="1"/>
</dbReference>
<comment type="caution">
    <text evidence="2">The sequence shown here is derived from an EMBL/GenBank/DDBJ whole genome shotgun (WGS) entry which is preliminary data.</text>
</comment>
<organism evidence="2 3">
    <name type="scientific">Paenibacillus wynnii</name>
    <dbReference type="NCBI Taxonomy" id="268407"/>
    <lineage>
        <taxon>Bacteria</taxon>
        <taxon>Bacillati</taxon>
        <taxon>Bacillota</taxon>
        <taxon>Bacilli</taxon>
        <taxon>Bacillales</taxon>
        <taxon>Paenibacillaceae</taxon>
        <taxon>Paenibacillus</taxon>
    </lineage>
</organism>
<dbReference type="RefSeq" id="WP_036650597.1">
    <property type="nucleotide sequence ID" value="NZ_JQCR01000002.1"/>
</dbReference>
<dbReference type="OrthoDB" id="9798632at2"/>
<evidence type="ECO:0000313" key="3">
    <source>
        <dbReference type="Proteomes" id="UP000029734"/>
    </source>
</evidence>
<proteinExistence type="predicted"/>
<dbReference type="Gene3D" id="3.40.50.720">
    <property type="entry name" value="NAD(P)-binding Rossmann-like Domain"/>
    <property type="match status" value="1"/>
</dbReference>
<dbReference type="Proteomes" id="UP000029734">
    <property type="component" value="Unassembled WGS sequence"/>
</dbReference>
<dbReference type="InterPro" id="IPR036291">
    <property type="entry name" value="NAD(P)-bd_dom_sf"/>
</dbReference>
<reference evidence="2 3" key="1">
    <citation type="submission" date="2014-08" db="EMBL/GenBank/DDBJ databases">
        <authorList>
            <person name="den Bakker H.C."/>
        </authorList>
    </citation>
    <scope>NUCLEOTIDE SEQUENCE [LARGE SCALE GENOMIC DNA]</scope>
    <source>
        <strain evidence="2 3">DSM 18334</strain>
    </source>
</reference>
<feature type="domain" description="NAD(P)-binding" evidence="1">
    <location>
        <begin position="9"/>
        <end position="127"/>
    </location>
</feature>
<gene>
    <name evidence="2" type="ORF">PWYN_09595</name>
</gene>
<reference evidence="2 3" key="2">
    <citation type="submission" date="2014-10" db="EMBL/GenBank/DDBJ databases">
        <title>Comparative genomics of the Paenibacillus odorifer group.</title>
        <authorList>
            <person name="Tsai Y.-C."/>
            <person name="Martin N."/>
            <person name="Korlach J."/>
            <person name="Wiedmann M."/>
        </authorList>
    </citation>
    <scope>NUCLEOTIDE SEQUENCE [LARGE SCALE GENOMIC DNA]</scope>
    <source>
        <strain evidence="2 3">DSM 18334</strain>
    </source>
</reference>
<dbReference type="PANTHER" id="PTHR14097">
    <property type="entry name" value="OXIDOREDUCTASE HTATIP2"/>
    <property type="match status" value="1"/>
</dbReference>
<evidence type="ECO:0000313" key="2">
    <source>
        <dbReference type="EMBL" id="KGE19564.1"/>
    </source>
</evidence>
<dbReference type="STRING" id="268407.PWYN_09595"/>
<name>A0A098MAJ1_9BACL</name>
<dbReference type="PANTHER" id="PTHR14097:SF7">
    <property type="entry name" value="OXIDOREDUCTASE HTATIP2"/>
    <property type="match status" value="1"/>
</dbReference>
<accession>A0A098MAJ1</accession>
<dbReference type="InterPro" id="IPR016040">
    <property type="entry name" value="NAD(P)-bd_dom"/>
</dbReference>